<dbReference type="Proteomes" id="UP000270291">
    <property type="component" value="Unassembled WGS sequence"/>
</dbReference>
<accession>A0A428KCS7</accession>
<keyword evidence="2" id="KW-1185">Reference proteome</keyword>
<dbReference type="OrthoDB" id="885118at2"/>
<dbReference type="Gene3D" id="1.20.1480.40">
    <property type="entry name" value="Uncharacterised protein PF16133, DUF4844"/>
    <property type="match status" value="1"/>
</dbReference>
<dbReference type="RefSeq" id="WP_125436375.1">
    <property type="nucleotide sequence ID" value="NZ_RWIU01000002.1"/>
</dbReference>
<dbReference type="AlphaFoldDB" id="A0A428KCS7"/>
<dbReference type="InterPro" id="IPR038360">
    <property type="entry name" value="DUF4844_sf"/>
</dbReference>
<evidence type="ECO:0008006" key="3">
    <source>
        <dbReference type="Google" id="ProtNLM"/>
    </source>
</evidence>
<sequence length="108" mass="12027">MATALHHQLETYVTRTNFPAEGWDARGLRPSDADVQEEMQGAVTGFVRHLQAALSTAKPGSPELTAAAQSYLEEWDTDDFDTEERDFLYDVAGNIMREVGVNPEDIQL</sequence>
<name>A0A428KCS7_9BACT</name>
<organism evidence="1 2">
    <name type="scientific">Hymenobacter perfusus</name>
    <dbReference type="NCBI Taxonomy" id="1236770"/>
    <lineage>
        <taxon>Bacteria</taxon>
        <taxon>Pseudomonadati</taxon>
        <taxon>Bacteroidota</taxon>
        <taxon>Cytophagia</taxon>
        <taxon>Cytophagales</taxon>
        <taxon>Hymenobacteraceae</taxon>
        <taxon>Hymenobacter</taxon>
    </lineage>
</organism>
<reference evidence="1 2" key="1">
    <citation type="submission" date="2018-12" db="EMBL/GenBank/DDBJ databases">
        <authorList>
            <person name="Feng G."/>
            <person name="Zhu H."/>
        </authorList>
    </citation>
    <scope>NUCLEOTIDE SEQUENCE [LARGE SCALE GENOMIC DNA]</scope>
    <source>
        <strain evidence="1 2">LMG 26000</strain>
    </source>
</reference>
<protein>
    <recommendedName>
        <fullName evidence="3">DUF4844 domain-containing protein</fullName>
    </recommendedName>
</protein>
<dbReference type="EMBL" id="RWIU01000002">
    <property type="protein sequence ID" value="RSK44211.1"/>
    <property type="molecule type" value="Genomic_DNA"/>
</dbReference>
<evidence type="ECO:0000313" key="2">
    <source>
        <dbReference type="Proteomes" id="UP000270291"/>
    </source>
</evidence>
<comment type="caution">
    <text evidence="1">The sequence shown here is derived from an EMBL/GenBank/DDBJ whole genome shotgun (WGS) entry which is preliminary data.</text>
</comment>
<evidence type="ECO:0000313" key="1">
    <source>
        <dbReference type="EMBL" id="RSK44211.1"/>
    </source>
</evidence>
<gene>
    <name evidence="1" type="ORF">EI293_06625</name>
</gene>
<proteinExistence type="predicted"/>